<dbReference type="GO" id="GO:0002181">
    <property type="term" value="P:cytoplasmic translation"/>
    <property type="evidence" value="ECO:0007669"/>
    <property type="project" value="TreeGrafter"/>
</dbReference>
<dbReference type="STRING" id="1618477.UR54_C0009G0012"/>
<dbReference type="GO" id="GO:0003735">
    <property type="term" value="F:structural constituent of ribosome"/>
    <property type="evidence" value="ECO:0007669"/>
    <property type="project" value="UniProtKB-UniRule"/>
</dbReference>
<keyword evidence="2 5" id="KW-0687">Ribonucleoprotein</keyword>
<dbReference type="PATRIC" id="fig|1618477.3.peg.187"/>
<dbReference type="EMBL" id="LBPP01000009">
    <property type="protein sequence ID" value="KKP60682.1"/>
    <property type="molecule type" value="Genomic_DNA"/>
</dbReference>
<evidence type="ECO:0000256" key="4">
    <source>
        <dbReference type="NCBIfam" id="TIGR03654"/>
    </source>
</evidence>
<organism evidence="8 9">
    <name type="scientific">Candidatus Roizmanbacteria bacterium GW2011_GWA2_34_18</name>
    <dbReference type="NCBI Taxonomy" id="1618477"/>
    <lineage>
        <taxon>Bacteria</taxon>
        <taxon>Candidatus Roizmaniibacteriota</taxon>
    </lineage>
</organism>
<comment type="caution">
    <text evidence="8">The sequence shown here is derived from an EMBL/GenBank/DDBJ whole genome shotgun (WGS) entry which is preliminary data.</text>
</comment>
<dbReference type="NCBIfam" id="TIGR03654">
    <property type="entry name" value="L6_bact"/>
    <property type="match status" value="1"/>
</dbReference>
<dbReference type="InterPro" id="IPR019906">
    <property type="entry name" value="Ribosomal_uL6_bac-type"/>
</dbReference>
<comment type="function">
    <text evidence="6">This protein binds to the 23S rRNA, and is important in its secondary structure. It is located near the subunit interface in the base of the L7/L12 stalk, and near the tRNA binding site of the peptidyltransferase center.</text>
</comment>
<dbReference type="InterPro" id="IPR020040">
    <property type="entry name" value="Ribosomal_uL6_a/b-dom"/>
</dbReference>
<keyword evidence="1 5" id="KW-0689">Ribosomal protein</keyword>
<evidence type="ECO:0000256" key="3">
    <source>
        <dbReference type="ARBA" id="ARBA00035454"/>
    </source>
</evidence>
<evidence type="ECO:0000256" key="6">
    <source>
        <dbReference type="RuleBase" id="RU003870"/>
    </source>
</evidence>
<keyword evidence="6" id="KW-0699">rRNA-binding</keyword>
<dbReference type="SUPFAM" id="SSF56053">
    <property type="entry name" value="Ribosomal protein L6"/>
    <property type="match status" value="2"/>
</dbReference>
<sequence>MSKIGEKPIIVSTAVNLIIMNNNVTIKGPQGEMSFVVPKELTLIREENSLIFKRKNNEKKVRSIHGLYRQLISNAVLGVEKSWEKRLEVVGTGFTVKLQGEDLVFKVGYSHQIVFKKQPGIKYQVEGNNKVTVAGHDKQLVGQVAYQIKMIRKPDVYKGKGIRYLGEKLRIKPGKKAKAASASV</sequence>
<dbReference type="InterPro" id="IPR002358">
    <property type="entry name" value="Ribosomal_uL6_CS"/>
</dbReference>
<name>A0A0G0E007_9BACT</name>
<reference evidence="8 9" key="1">
    <citation type="journal article" date="2015" name="Nature">
        <title>rRNA introns, odd ribosomes, and small enigmatic genomes across a large radiation of phyla.</title>
        <authorList>
            <person name="Brown C.T."/>
            <person name="Hug L.A."/>
            <person name="Thomas B.C."/>
            <person name="Sharon I."/>
            <person name="Castelle C.J."/>
            <person name="Singh A."/>
            <person name="Wilkins M.J."/>
            <person name="Williams K.H."/>
            <person name="Banfield J.F."/>
        </authorList>
    </citation>
    <scope>NUCLEOTIDE SEQUENCE [LARGE SCALE GENOMIC DNA]</scope>
</reference>
<accession>A0A0G0E007</accession>
<dbReference type="GO" id="GO:0019843">
    <property type="term" value="F:rRNA binding"/>
    <property type="evidence" value="ECO:0007669"/>
    <property type="project" value="UniProtKB-UniRule"/>
</dbReference>
<feature type="domain" description="Large ribosomal subunit protein uL6 alpha-beta" evidence="7">
    <location>
        <begin position="21"/>
        <end position="81"/>
    </location>
</feature>
<dbReference type="Pfam" id="PF00347">
    <property type="entry name" value="Ribosomal_L6"/>
    <property type="match status" value="2"/>
</dbReference>
<dbReference type="InterPro" id="IPR036789">
    <property type="entry name" value="Ribosomal_uL6-like_a/b-dom_sf"/>
</dbReference>
<comment type="similarity">
    <text evidence="5">Belongs to the universal ribosomal protein uL6 family.</text>
</comment>
<protein>
    <recommendedName>
        <fullName evidence="3 4">50S ribosomal protein L6</fullName>
    </recommendedName>
</protein>
<dbReference type="PANTHER" id="PTHR11655:SF14">
    <property type="entry name" value="LARGE RIBOSOMAL SUBUNIT PROTEIN UL6M"/>
    <property type="match status" value="1"/>
</dbReference>
<feature type="domain" description="Large ribosomal subunit protein uL6 alpha-beta" evidence="7">
    <location>
        <begin position="90"/>
        <end position="164"/>
    </location>
</feature>
<dbReference type="GO" id="GO:0022625">
    <property type="term" value="C:cytosolic large ribosomal subunit"/>
    <property type="evidence" value="ECO:0007669"/>
    <property type="project" value="UniProtKB-UniRule"/>
</dbReference>
<evidence type="ECO:0000256" key="5">
    <source>
        <dbReference type="RuleBase" id="RU003869"/>
    </source>
</evidence>
<evidence type="ECO:0000259" key="7">
    <source>
        <dbReference type="Pfam" id="PF00347"/>
    </source>
</evidence>
<evidence type="ECO:0000313" key="9">
    <source>
        <dbReference type="Proteomes" id="UP000034688"/>
    </source>
</evidence>
<dbReference type="PROSITE" id="PS00525">
    <property type="entry name" value="RIBOSOMAL_L6_1"/>
    <property type="match status" value="1"/>
</dbReference>
<keyword evidence="6" id="KW-0694">RNA-binding</keyword>
<evidence type="ECO:0000256" key="1">
    <source>
        <dbReference type="ARBA" id="ARBA00022980"/>
    </source>
</evidence>
<dbReference type="AlphaFoldDB" id="A0A0G0E007"/>
<dbReference type="PANTHER" id="PTHR11655">
    <property type="entry name" value="60S/50S RIBOSOMAL PROTEIN L6/L9"/>
    <property type="match status" value="1"/>
</dbReference>
<evidence type="ECO:0000256" key="2">
    <source>
        <dbReference type="ARBA" id="ARBA00023274"/>
    </source>
</evidence>
<dbReference type="InterPro" id="IPR000702">
    <property type="entry name" value="Ribosomal_uL6-like"/>
</dbReference>
<dbReference type="PIRSF" id="PIRSF002162">
    <property type="entry name" value="Ribosomal_L6"/>
    <property type="match status" value="1"/>
</dbReference>
<dbReference type="Gene3D" id="3.90.930.12">
    <property type="entry name" value="Ribosomal protein L6, alpha-beta domain"/>
    <property type="match status" value="2"/>
</dbReference>
<evidence type="ECO:0000313" key="8">
    <source>
        <dbReference type="EMBL" id="KKP60682.1"/>
    </source>
</evidence>
<proteinExistence type="inferred from homology"/>
<gene>
    <name evidence="8" type="ORF">UR54_C0009G0012</name>
</gene>
<dbReference type="PRINTS" id="PR00059">
    <property type="entry name" value="RIBOSOMALL6"/>
</dbReference>
<dbReference type="Proteomes" id="UP000034688">
    <property type="component" value="Unassembled WGS sequence"/>
</dbReference>